<evidence type="ECO:0000256" key="9">
    <source>
        <dbReference type="ARBA" id="ARBA00022989"/>
    </source>
</evidence>
<evidence type="ECO:0000256" key="12">
    <source>
        <dbReference type="ARBA" id="ARBA00037975"/>
    </source>
</evidence>
<evidence type="ECO:0000256" key="13">
    <source>
        <dbReference type="SAM" id="Phobius"/>
    </source>
</evidence>
<evidence type="ECO:0000256" key="5">
    <source>
        <dbReference type="ARBA" id="ARBA00022617"/>
    </source>
</evidence>
<keyword evidence="11 13" id="KW-0472">Membrane</keyword>
<evidence type="ECO:0000256" key="8">
    <source>
        <dbReference type="ARBA" id="ARBA00022982"/>
    </source>
</evidence>
<dbReference type="GO" id="GO:0005886">
    <property type="term" value="C:plasma membrane"/>
    <property type="evidence" value="ECO:0007669"/>
    <property type="project" value="UniProtKB-SubCell"/>
</dbReference>
<feature type="transmembrane region" description="Helical" evidence="13">
    <location>
        <begin position="50"/>
        <end position="70"/>
    </location>
</feature>
<evidence type="ECO:0000256" key="2">
    <source>
        <dbReference type="ARBA" id="ARBA00004651"/>
    </source>
</evidence>
<dbReference type="PANTHER" id="PTHR30529:SF1">
    <property type="entry name" value="CYTOCHROME B561 HOMOLOG 2"/>
    <property type="match status" value="1"/>
</dbReference>
<dbReference type="Pfam" id="PF01292">
    <property type="entry name" value="Ni_hydr_CYTB"/>
    <property type="match status" value="1"/>
</dbReference>
<dbReference type="PANTHER" id="PTHR30529">
    <property type="entry name" value="CYTOCHROME B561"/>
    <property type="match status" value="1"/>
</dbReference>
<protein>
    <submittedName>
        <fullName evidence="15">Putative cytochrome b561</fullName>
    </submittedName>
</protein>
<comment type="similarity">
    <text evidence="12">Belongs to the cytochrome b561 family.</text>
</comment>
<name>A0A1Q8YAP3_9BURK</name>
<evidence type="ECO:0000256" key="1">
    <source>
        <dbReference type="ARBA" id="ARBA00001970"/>
    </source>
</evidence>
<feature type="transmembrane region" description="Helical" evidence="13">
    <location>
        <begin position="138"/>
        <end position="159"/>
    </location>
</feature>
<keyword evidence="3" id="KW-0813">Transport</keyword>
<keyword evidence="7" id="KW-0479">Metal-binding</keyword>
<organism evidence="15 16">
    <name type="scientific">Rhodoferax antarcticus ANT.BR</name>
    <dbReference type="NCBI Taxonomy" id="1111071"/>
    <lineage>
        <taxon>Bacteria</taxon>
        <taxon>Pseudomonadati</taxon>
        <taxon>Pseudomonadota</taxon>
        <taxon>Betaproteobacteria</taxon>
        <taxon>Burkholderiales</taxon>
        <taxon>Comamonadaceae</taxon>
        <taxon>Rhodoferax</taxon>
    </lineage>
</organism>
<keyword evidence="8" id="KW-0249">Electron transport</keyword>
<feature type="transmembrane region" description="Helical" evidence="13">
    <location>
        <begin position="91"/>
        <end position="118"/>
    </location>
</feature>
<feature type="domain" description="Cytochrome b561 bacterial/Ni-hydrogenase" evidence="14">
    <location>
        <begin position="10"/>
        <end position="170"/>
    </location>
</feature>
<dbReference type="GO" id="GO:0022904">
    <property type="term" value="P:respiratory electron transport chain"/>
    <property type="evidence" value="ECO:0007669"/>
    <property type="project" value="InterPro"/>
</dbReference>
<evidence type="ECO:0000256" key="6">
    <source>
        <dbReference type="ARBA" id="ARBA00022692"/>
    </source>
</evidence>
<proteinExistence type="inferred from homology"/>
<keyword evidence="9 13" id="KW-1133">Transmembrane helix</keyword>
<dbReference type="AlphaFoldDB" id="A0A1Q8YAP3"/>
<evidence type="ECO:0000259" key="14">
    <source>
        <dbReference type="Pfam" id="PF01292"/>
    </source>
</evidence>
<comment type="cofactor">
    <cofactor evidence="1">
        <name>heme b</name>
        <dbReference type="ChEBI" id="CHEBI:60344"/>
    </cofactor>
</comment>
<dbReference type="GO" id="GO:0009055">
    <property type="term" value="F:electron transfer activity"/>
    <property type="evidence" value="ECO:0007669"/>
    <property type="project" value="InterPro"/>
</dbReference>
<dbReference type="InterPro" id="IPR011577">
    <property type="entry name" value="Cyt_b561_bac/Ni-Hgenase"/>
</dbReference>
<dbReference type="InterPro" id="IPR052168">
    <property type="entry name" value="Cytochrome_b561_oxidase"/>
</dbReference>
<reference evidence="15 16" key="1">
    <citation type="submission" date="2017-01" db="EMBL/GenBank/DDBJ databases">
        <title>Genome sequence of Rhodoferax antarcticus ANT.BR, a psychrophilic purple nonsulfur bacterium from an Antarctic microbial mat.</title>
        <authorList>
            <person name="Baker J."/>
            <person name="Riester C."/>
            <person name="Skinner B."/>
            <person name="Newell A."/>
            <person name="Swingley W."/>
            <person name="Madigan M."/>
            <person name="Jung D."/>
            <person name="Asao M."/>
            <person name="Chen M."/>
            <person name="Loughlin P."/>
            <person name="Pan H."/>
            <person name="Lin S."/>
            <person name="Li N."/>
            <person name="Shaw J."/>
            <person name="Prado M."/>
            <person name="Sherman C."/>
            <person name="Li X."/>
            <person name="Tang J."/>
            <person name="Blankenship R."/>
            <person name="Zhao T."/>
            <person name="Touchman J."/>
            <person name="Sattley M."/>
        </authorList>
    </citation>
    <scope>NUCLEOTIDE SEQUENCE [LARGE SCALE GENOMIC DNA]</scope>
    <source>
        <strain evidence="15 16">ANT.BR</strain>
    </source>
</reference>
<gene>
    <name evidence="15" type="ORF">BLL52_3877</name>
</gene>
<evidence type="ECO:0000256" key="7">
    <source>
        <dbReference type="ARBA" id="ARBA00022723"/>
    </source>
</evidence>
<dbReference type="GO" id="GO:0046872">
    <property type="term" value="F:metal ion binding"/>
    <property type="evidence" value="ECO:0007669"/>
    <property type="project" value="UniProtKB-KW"/>
</dbReference>
<comment type="subcellular location">
    <subcellularLocation>
        <location evidence="2">Cell membrane</location>
        <topology evidence="2">Multi-pass membrane protein</topology>
    </subcellularLocation>
</comment>
<comment type="caution">
    <text evidence="15">The sequence shown here is derived from an EMBL/GenBank/DDBJ whole genome shotgun (WGS) entry which is preliminary data.</text>
</comment>
<evidence type="ECO:0000313" key="16">
    <source>
        <dbReference type="Proteomes" id="UP000185911"/>
    </source>
</evidence>
<accession>A0A1Q8YAP3</accession>
<evidence type="ECO:0000256" key="10">
    <source>
        <dbReference type="ARBA" id="ARBA00023004"/>
    </source>
</evidence>
<keyword evidence="4" id="KW-1003">Cell membrane</keyword>
<evidence type="ECO:0000256" key="11">
    <source>
        <dbReference type="ARBA" id="ARBA00023136"/>
    </source>
</evidence>
<dbReference type="Proteomes" id="UP000185911">
    <property type="component" value="Unassembled WGS sequence"/>
</dbReference>
<dbReference type="Gene3D" id="1.20.950.20">
    <property type="entry name" value="Transmembrane di-heme cytochromes, Chain C"/>
    <property type="match status" value="1"/>
</dbReference>
<keyword evidence="10" id="KW-0408">Iron</keyword>
<feature type="transmembrane region" description="Helical" evidence="13">
    <location>
        <begin position="16"/>
        <end position="38"/>
    </location>
</feature>
<keyword evidence="16" id="KW-1185">Reference proteome</keyword>
<evidence type="ECO:0000256" key="3">
    <source>
        <dbReference type="ARBA" id="ARBA00022448"/>
    </source>
</evidence>
<keyword evidence="6 13" id="KW-0812">Transmembrane</keyword>
<sequence>MDFPAMQAFRYAKSQVVLHWVAALVIAVMLLSGTFILSNLPNTPDKVGMLRIHMMMGMLVAVLILTRVVMGRMLPAPPVTVDQKKAHLVHIVLNLAVLLMAASGSVLALQSGLFDVVFGSGALPEDFKVFSARQVHGWVAKGVMALVALHVASALYHQFVLKDGVLARMTFRK</sequence>
<evidence type="ECO:0000313" key="15">
    <source>
        <dbReference type="EMBL" id="OLP05057.1"/>
    </source>
</evidence>
<evidence type="ECO:0000256" key="4">
    <source>
        <dbReference type="ARBA" id="ARBA00022475"/>
    </source>
</evidence>
<dbReference type="SUPFAM" id="SSF81342">
    <property type="entry name" value="Transmembrane di-heme cytochromes"/>
    <property type="match status" value="1"/>
</dbReference>
<keyword evidence="5" id="KW-0349">Heme</keyword>
<dbReference type="EMBL" id="MSYM01000018">
    <property type="protein sequence ID" value="OLP05057.1"/>
    <property type="molecule type" value="Genomic_DNA"/>
</dbReference>
<dbReference type="InterPro" id="IPR016174">
    <property type="entry name" value="Di-haem_cyt_TM"/>
</dbReference>
<dbReference type="GO" id="GO:0020037">
    <property type="term" value="F:heme binding"/>
    <property type="evidence" value="ECO:0007669"/>
    <property type="project" value="TreeGrafter"/>
</dbReference>